<feature type="region of interest" description="Disordered" evidence="1">
    <location>
        <begin position="124"/>
        <end position="160"/>
    </location>
</feature>
<comment type="caution">
    <text evidence="3">The sequence shown here is derived from an EMBL/GenBank/DDBJ whole genome shotgun (WGS) entry which is preliminary data.</text>
</comment>
<dbReference type="AlphaFoldDB" id="A0AAW2P8X3"/>
<dbReference type="PANTHER" id="PTHR31286:SF179">
    <property type="entry name" value="RNASE H TYPE-1 DOMAIN-CONTAINING PROTEIN"/>
    <property type="match status" value="1"/>
</dbReference>
<feature type="compositionally biased region" description="Polar residues" evidence="1">
    <location>
        <begin position="128"/>
        <end position="139"/>
    </location>
</feature>
<gene>
    <name evidence="3" type="ORF">Scaly_1646200</name>
</gene>
<evidence type="ECO:0000259" key="2">
    <source>
        <dbReference type="Pfam" id="PF14111"/>
    </source>
</evidence>
<evidence type="ECO:0000313" key="3">
    <source>
        <dbReference type="EMBL" id="KAL0352575.1"/>
    </source>
</evidence>
<dbReference type="Pfam" id="PF14111">
    <property type="entry name" value="DUF4283"/>
    <property type="match status" value="1"/>
</dbReference>
<proteinExistence type="predicted"/>
<feature type="compositionally biased region" description="Low complexity" evidence="1">
    <location>
        <begin position="140"/>
        <end position="160"/>
    </location>
</feature>
<organism evidence="3">
    <name type="scientific">Sesamum calycinum</name>
    <dbReference type="NCBI Taxonomy" id="2727403"/>
    <lineage>
        <taxon>Eukaryota</taxon>
        <taxon>Viridiplantae</taxon>
        <taxon>Streptophyta</taxon>
        <taxon>Embryophyta</taxon>
        <taxon>Tracheophyta</taxon>
        <taxon>Spermatophyta</taxon>
        <taxon>Magnoliopsida</taxon>
        <taxon>eudicotyledons</taxon>
        <taxon>Gunneridae</taxon>
        <taxon>Pentapetalae</taxon>
        <taxon>asterids</taxon>
        <taxon>lamiids</taxon>
        <taxon>Lamiales</taxon>
        <taxon>Pedaliaceae</taxon>
        <taxon>Sesamum</taxon>
    </lineage>
</organism>
<dbReference type="InterPro" id="IPR025558">
    <property type="entry name" value="DUF4283"/>
</dbReference>
<reference evidence="3" key="2">
    <citation type="journal article" date="2024" name="Plant">
        <title>Genomic evolution and insights into agronomic trait innovations of Sesamum species.</title>
        <authorList>
            <person name="Miao H."/>
            <person name="Wang L."/>
            <person name="Qu L."/>
            <person name="Liu H."/>
            <person name="Sun Y."/>
            <person name="Le M."/>
            <person name="Wang Q."/>
            <person name="Wei S."/>
            <person name="Zheng Y."/>
            <person name="Lin W."/>
            <person name="Duan Y."/>
            <person name="Cao H."/>
            <person name="Xiong S."/>
            <person name="Wang X."/>
            <person name="Wei L."/>
            <person name="Li C."/>
            <person name="Ma Q."/>
            <person name="Ju M."/>
            <person name="Zhao R."/>
            <person name="Li G."/>
            <person name="Mu C."/>
            <person name="Tian Q."/>
            <person name="Mei H."/>
            <person name="Zhang T."/>
            <person name="Gao T."/>
            <person name="Zhang H."/>
        </authorList>
    </citation>
    <scope>NUCLEOTIDE SEQUENCE</scope>
    <source>
        <strain evidence="3">KEN8</strain>
    </source>
</reference>
<feature type="region of interest" description="Disordered" evidence="1">
    <location>
        <begin position="16"/>
        <end position="45"/>
    </location>
</feature>
<feature type="domain" description="DUF4283" evidence="2">
    <location>
        <begin position="216"/>
        <end position="296"/>
    </location>
</feature>
<dbReference type="InterPro" id="IPR040256">
    <property type="entry name" value="At4g02000-like"/>
</dbReference>
<reference evidence="3" key="1">
    <citation type="submission" date="2020-06" db="EMBL/GenBank/DDBJ databases">
        <authorList>
            <person name="Li T."/>
            <person name="Hu X."/>
            <person name="Zhang T."/>
            <person name="Song X."/>
            <person name="Zhang H."/>
            <person name="Dai N."/>
            <person name="Sheng W."/>
            <person name="Hou X."/>
            <person name="Wei L."/>
        </authorList>
    </citation>
    <scope>NUCLEOTIDE SEQUENCE</scope>
    <source>
        <strain evidence="3">KEN8</strain>
        <tissue evidence="3">Leaf</tissue>
    </source>
</reference>
<name>A0AAW2P8X3_9LAMI</name>
<sequence length="567" mass="63502">MRRTFPLKQFEVSSTRDVGLPKRSSELLAVDSPPSERGSVADHHQSPRLVVPNLLRPASTIFINSLRKSQKINQKFFAAGRAAISPPSDGGLLAESHRWNRLSKAHPPIQSEMAIAASADVAPLTADSVESSPNSAESTQPSSPVQQQQKQQKQQQNPKKSFAEILTGSNKQRYDNLQKFFLADSTPTKVGTRVDIDGRPTLIFNDMETLSFAATYRYALVGKFSHGAPQYRHLHRLIAGLGIKGAFTISMINSKHVLISLSNEADLSHLWLRRIWHVQGFPMRVFKWTPTFTPEQESTIVPVWVCFPELPAHLFHKDALFAVASMIGTPLQIDDFTFNHSRLSKARVGIEINLTKPLVEDFDLKINGITIRQKVEYEQVPKYCNLCKHVGHDNLECYSKGNAPRPPQRTWKKVTKHSKSKEKMTTNECVIMEKGECSKPDKDDHRYVSETVEINHADNDVFVAENDDFAAENENSVAENDSIRVIENVVELDGNGDDRNDTLDGETIDVACGGGPVATKGMEIQLFYQAIKPIVPDRKGKSLKQMKTEEVCRLFNKLKHFGAVCHD</sequence>
<evidence type="ECO:0000256" key="1">
    <source>
        <dbReference type="SAM" id="MobiDB-lite"/>
    </source>
</evidence>
<protein>
    <recommendedName>
        <fullName evidence="2">DUF4283 domain-containing protein</fullName>
    </recommendedName>
</protein>
<dbReference type="PANTHER" id="PTHR31286">
    <property type="entry name" value="GLYCINE-RICH CELL WALL STRUCTURAL PROTEIN 1.8-LIKE"/>
    <property type="match status" value="1"/>
</dbReference>
<dbReference type="EMBL" id="JACGWM010000009">
    <property type="protein sequence ID" value="KAL0352575.1"/>
    <property type="molecule type" value="Genomic_DNA"/>
</dbReference>
<accession>A0AAW2P8X3</accession>